<protein>
    <submittedName>
        <fullName evidence="1">Uncharacterized protein</fullName>
    </submittedName>
</protein>
<proteinExistence type="predicted"/>
<sequence length="112" mass="12391">MAGYEHYDEIAKQIEHEIVVKGIVLGIDWTNEAQVGALAHEALDQLADDVKRAASGHVDYKLRAKVDLYGLAAMMLRTMEESAGIGIESHGGVAWKAFARALWKEAELRKSR</sequence>
<name>A0A9D7I7L0_9RHOO</name>
<gene>
    <name evidence="1" type="ORF">IPJ48_03500</name>
</gene>
<evidence type="ECO:0000313" key="2">
    <source>
        <dbReference type="Proteomes" id="UP000886602"/>
    </source>
</evidence>
<dbReference type="Proteomes" id="UP000886602">
    <property type="component" value="Unassembled WGS sequence"/>
</dbReference>
<dbReference type="EMBL" id="JADJNC010000004">
    <property type="protein sequence ID" value="MBK7422223.1"/>
    <property type="molecule type" value="Genomic_DNA"/>
</dbReference>
<evidence type="ECO:0000313" key="1">
    <source>
        <dbReference type="EMBL" id="MBK7422223.1"/>
    </source>
</evidence>
<comment type="caution">
    <text evidence="1">The sequence shown here is derived from an EMBL/GenBank/DDBJ whole genome shotgun (WGS) entry which is preliminary data.</text>
</comment>
<organism evidence="1 2">
    <name type="scientific">Candidatus Propionivibrio dominans</name>
    <dbReference type="NCBI Taxonomy" id="2954373"/>
    <lineage>
        <taxon>Bacteria</taxon>
        <taxon>Pseudomonadati</taxon>
        <taxon>Pseudomonadota</taxon>
        <taxon>Betaproteobacteria</taxon>
        <taxon>Rhodocyclales</taxon>
        <taxon>Rhodocyclaceae</taxon>
        <taxon>Propionivibrio</taxon>
    </lineage>
</organism>
<reference evidence="1" key="1">
    <citation type="submission" date="2020-10" db="EMBL/GenBank/DDBJ databases">
        <title>Connecting structure to function with the recovery of over 1000 high-quality activated sludge metagenome-assembled genomes encoding full-length rRNA genes using long-read sequencing.</title>
        <authorList>
            <person name="Singleton C.M."/>
            <person name="Petriglieri F."/>
            <person name="Kristensen J.M."/>
            <person name="Kirkegaard R.H."/>
            <person name="Michaelsen T.Y."/>
            <person name="Andersen M.H."/>
            <person name="Karst S.M."/>
            <person name="Dueholm M.S."/>
            <person name="Nielsen P.H."/>
            <person name="Albertsen M."/>
        </authorList>
    </citation>
    <scope>NUCLEOTIDE SEQUENCE</scope>
    <source>
        <strain evidence="1">EsbW_18-Q3-R4-48_MAXAC.044</strain>
    </source>
</reference>
<accession>A0A9D7I7L0</accession>
<dbReference type="AlphaFoldDB" id="A0A9D7I7L0"/>